<dbReference type="InterPro" id="IPR036961">
    <property type="entry name" value="Kinesin_motor_dom_sf"/>
</dbReference>
<reference evidence="3" key="1">
    <citation type="journal article" date="2023" name="G3 (Bethesda)">
        <title>A reference genome for the long-term kleptoplast-retaining sea slug Elysia crispata morphotype clarki.</title>
        <authorList>
            <person name="Eastman K.E."/>
            <person name="Pendleton A.L."/>
            <person name="Shaikh M.A."/>
            <person name="Suttiyut T."/>
            <person name="Ogas R."/>
            <person name="Tomko P."/>
            <person name="Gavelis G."/>
            <person name="Widhalm J.R."/>
            <person name="Wisecaver J.H."/>
        </authorList>
    </citation>
    <scope>NUCLEOTIDE SEQUENCE</scope>
    <source>
        <strain evidence="3">ECLA1</strain>
    </source>
</reference>
<evidence type="ECO:0000256" key="1">
    <source>
        <dbReference type="ARBA" id="ARBA00022741"/>
    </source>
</evidence>
<dbReference type="GO" id="GO:0005524">
    <property type="term" value="F:ATP binding"/>
    <property type="evidence" value="ECO:0007669"/>
    <property type="project" value="UniProtKB-KW"/>
</dbReference>
<comment type="caution">
    <text evidence="3">The sequence shown here is derived from an EMBL/GenBank/DDBJ whole genome shotgun (WGS) entry which is preliminary data.</text>
</comment>
<evidence type="ECO:0000256" key="2">
    <source>
        <dbReference type="ARBA" id="ARBA00022840"/>
    </source>
</evidence>
<protein>
    <submittedName>
        <fullName evidence="3">Uncharacterized protein</fullName>
    </submittedName>
</protein>
<accession>A0AAE0YG31</accession>
<sequence>MRRRREKRWNERMNRRRRKRNPKLMEGAIQVTEKTLPHLRNPEILIGENDLTSLSYLNEPEVLYNLKVRFVEQNLIYTYCVLYNPKVRFVEQNLIYTYCVLYNLKVRFVEQNLVYTYCVLYNLKVRFVEQNLIYTYC</sequence>
<keyword evidence="2" id="KW-0067">ATP-binding</keyword>
<name>A0AAE0YG31_9GAST</name>
<keyword evidence="1" id="KW-0547">Nucleotide-binding</keyword>
<dbReference type="Gene3D" id="3.40.850.10">
    <property type="entry name" value="Kinesin motor domain"/>
    <property type="match status" value="1"/>
</dbReference>
<dbReference type="AlphaFoldDB" id="A0AAE0YG31"/>
<dbReference type="EMBL" id="JAWDGP010006282">
    <property type="protein sequence ID" value="KAK3744011.1"/>
    <property type="molecule type" value="Genomic_DNA"/>
</dbReference>
<gene>
    <name evidence="3" type="ORF">RRG08_066413</name>
</gene>
<dbReference type="Proteomes" id="UP001283361">
    <property type="component" value="Unassembled WGS sequence"/>
</dbReference>
<organism evidence="3 4">
    <name type="scientific">Elysia crispata</name>
    <name type="common">lettuce slug</name>
    <dbReference type="NCBI Taxonomy" id="231223"/>
    <lineage>
        <taxon>Eukaryota</taxon>
        <taxon>Metazoa</taxon>
        <taxon>Spiralia</taxon>
        <taxon>Lophotrochozoa</taxon>
        <taxon>Mollusca</taxon>
        <taxon>Gastropoda</taxon>
        <taxon>Heterobranchia</taxon>
        <taxon>Euthyneura</taxon>
        <taxon>Panpulmonata</taxon>
        <taxon>Sacoglossa</taxon>
        <taxon>Placobranchoidea</taxon>
        <taxon>Plakobranchidae</taxon>
        <taxon>Elysia</taxon>
    </lineage>
</organism>
<proteinExistence type="predicted"/>
<dbReference type="SUPFAM" id="SSF52540">
    <property type="entry name" value="P-loop containing nucleoside triphosphate hydrolases"/>
    <property type="match status" value="1"/>
</dbReference>
<evidence type="ECO:0000313" key="4">
    <source>
        <dbReference type="Proteomes" id="UP001283361"/>
    </source>
</evidence>
<keyword evidence="4" id="KW-1185">Reference proteome</keyword>
<evidence type="ECO:0000313" key="3">
    <source>
        <dbReference type="EMBL" id="KAK3744011.1"/>
    </source>
</evidence>
<feature type="non-terminal residue" evidence="3">
    <location>
        <position position="137"/>
    </location>
</feature>
<dbReference type="InterPro" id="IPR027417">
    <property type="entry name" value="P-loop_NTPase"/>
</dbReference>